<dbReference type="Gene3D" id="3.90.1300.10">
    <property type="entry name" value="Amidase signature (AS) domain"/>
    <property type="match status" value="1"/>
</dbReference>
<organism evidence="2 3">
    <name type="scientific">Streptosporangium algeriense</name>
    <dbReference type="NCBI Taxonomy" id="1682748"/>
    <lineage>
        <taxon>Bacteria</taxon>
        <taxon>Bacillati</taxon>
        <taxon>Actinomycetota</taxon>
        <taxon>Actinomycetes</taxon>
        <taxon>Streptosporangiales</taxon>
        <taxon>Streptosporangiaceae</taxon>
        <taxon>Streptosporangium</taxon>
    </lineage>
</organism>
<protein>
    <recommendedName>
        <fullName evidence="4">Amidase</fullName>
    </recommendedName>
</protein>
<reference evidence="3" key="1">
    <citation type="journal article" date="2019" name="Int. J. Syst. Evol. Microbiol.">
        <title>The Global Catalogue of Microorganisms (GCM) 10K type strain sequencing project: providing services to taxonomists for standard genome sequencing and annotation.</title>
        <authorList>
            <consortium name="The Broad Institute Genomics Platform"/>
            <consortium name="The Broad Institute Genome Sequencing Center for Infectious Disease"/>
            <person name="Wu L."/>
            <person name="Ma J."/>
        </authorList>
    </citation>
    <scope>NUCLEOTIDE SEQUENCE [LARGE SCALE GENOMIC DNA]</scope>
    <source>
        <strain evidence="3">CCUG 62974</strain>
    </source>
</reference>
<feature type="signal peptide" evidence="1">
    <location>
        <begin position="1"/>
        <end position="27"/>
    </location>
</feature>
<dbReference type="PANTHER" id="PTHR42678:SF34">
    <property type="entry name" value="OS04G0183300 PROTEIN"/>
    <property type="match status" value="1"/>
</dbReference>
<evidence type="ECO:0000313" key="3">
    <source>
        <dbReference type="Proteomes" id="UP001597024"/>
    </source>
</evidence>
<sequence>MTSTHSARWLVAATLVAGLSVAAPAHAHEAAATSAGSPLRVPNTVLRGLDLDRATVLDMQRAMNQRRFDSVTLTRFYLDRIRAVDPLLNAVISTNPAALREAAQSDRRRRHSA</sequence>
<evidence type="ECO:0008006" key="4">
    <source>
        <dbReference type="Google" id="ProtNLM"/>
    </source>
</evidence>
<accession>A0ABW3E7A0</accession>
<name>A0ABW3E7A0_9ACTN</name>
<feature type="non-terminal residue" evidence="2">
    <location>
        <position position="113"/>
    </location>
</feature>
<proteinExistence type="predicted"/>
<keyword evidence="3" id="KW-1185">Reference proteome</keyword>
<comment type="caution">
    <text evidence="2">The sequence shown here is derived from an EMBL/GenBank/DDBJ whole genome shotgun (WGS) entry which is preliminary data.</text>
</comment>
<evidence type="ECO:0000313" key="2">
    <source>
        <dbReference type="EMBL" id="MFD0891069.1"/>
    </source>
</evidence>
<dbReference type="EMBL" id="JBHTHX010002893">
    <property type="protein sequence ID" value="MFD0891069.1"/>
    <property type="molecule type" value="Genomic_DNA"/>
</dbReference>
<dbReference type="Proteomes" id="UP001597024">
    <property type="component" value="Unassembled WGS sequence"/>
</dbReference>
<dbReference type="SUPFAM" id="SSF75304">
    <property type="entry name" value="Amidase signature (AS) enzymes"/>
    <property type="match status" value="1"/>
</dbReference>
<feature type="chain" id="PRO_5047501728" description="Amidase" evidence="1">
    <location>
        <begin position="28"/>
        <end position="113"/>
    </location>
</feature>
<keyword evidence="1" id="KW-0732">Signal</keyword>
<evidence type="ECO:0000256" key="1">
    <source>
        <dbReference type="SAM" id="SignalP"/>
    </source>
</evidence>
<gene>
    <name evidence="2" type="ORF">ACFQ08_41525</name>
</gene>
<dbReference type="InterPro" id="IPR036928">
    <property type="entry name" value="AS_sf"/>
</dbReference>
<dbReference type="PANTHER" id="PTHR42678">
    <property type="entry name" value="AMIDASE"/>
    <property type="match status" value="1"/>
</dbReference>